<evidence type="ECO:0000256" key="10">
    <source>
        <dbReference type="RuleBase" id="RU000594"/>
    </source>
</evidence>
<evidence type="ECO:0000256" key="2">
    <source>
        <dbReference type="ARBA" id="ARBA00022475"/>
    </source>
</evidence>
<evidence type="ECO:0000256" key="4">
    <source>
        <dbReference type="ARBA" id="ARBA00022692"/>
    </source>
</evidence>
<keyword evidence="5 9" id="KW-0064">Aspartyl protease</keyword>
<accession>A0ABV6DNG5</accession>
<feature type="active site" evidence="9">
    <location>
        <position position="112"/>
    </location>
</feature>
<keyword evidence="3 9" id="KW-0645">Protease</keyword>
<dbReference type="EC" id="3.4.23.36" evidence="9"/>
<evidence type="ECO:0000256" key="6">
    <source>
        <dbReference type="ARBA" id="ARBA00022801"/>
    </source>
</evidence>
<evidence type="ECO:0000256" key="8">
    <source>
        <dbReference type="ARBA" id="ARBA00023136"/>
    </source>
</evidence>
<comment type="pathway">
    <text evidence="9">Protein modification; lipoprotein biosynthesis (signal peptide cleavage).</text>
</comment>
<evidence type="ECO:0000256" key="9">
    <source>
        <dbReference type="HAMAP-Rule" id="MF_00161"/>
    </source>
</evidence>
<keyword evidence="2 9" id="KW-1003">Cell membrane</keyword>
<feature type="active site" evidence="9">
    <location>
        <position position="138"/>
    </location>
</feature>
<dbReference type="Proteomes" id="UP001589776">
    <property type="component" value="Unassembled WGS sequence"/>
</dbReference>
<comment type="catalytic activity">
    <reaction evidence="9 10">
        <text>Release of signal peptides from bacterial membrane prolipoproteins. Hydrolyzes -Xaa-Yaa-Zaa-|-(S,diacylglyceryl)Cys-, in which Xaa is hydrophobic (preferably Leu), and Yaa (Ala or Ser) and Zaa (Gly or Ala) have small, neutral side chains.</text>
        <dbReference type="EC" id="3.4.23.36"/>
    </reaction>
</comment>
<evidence type="ECO:0000256" key="1">
    <source>
        <dbReference type="ARBA" id="ARBA00006139"/>
    </source>
</evidence>
<keyword evidence="13" id="KW-1185">Reference proteome</keyword>
<dbReference type="InterPro" id="IPR001872">
    <property type="entry name" value="Peptidase_A8"/>
</dbReference>
<organism evidence="12 13">
    <name type="scientific">Paenibacillus chartarius</name>
    <dbReference type="NCBI Taxonomy" id="747481"/>
    <lineage>
        <taxon>Bacteria</taxon>
        <taxon>Bacillati</taxon>
        <taxon>Bacillota</taxon>
        <taxon>Bacilli</taxon>
        <taxon>Bacillales</taxon>
        <taxon>Paenibacillaceae</taxon>
        <taxon>Paenibacillus</taxon>
    </lineage>
</organism>
<dbReference type="EMBL" id="JBHLWN010000070">
    <property type="protein sequence ID" value="MFC0214177.1"/>
    <property type="molecule type" value="Genomic_DNA"/>
</dbReference>
<gene>
    <name evidence="9 12" type="primary">lspA</name>
    <name evidence="12" type="ORF">ACFFK0_17245</name>
</gene>
<dbReference type="HAMAP" id="MF_00161">
    <property type="entry name" value="LspA"/>
    <property type="match status" value="1"/>
</dbReference>
<proteinExistence type="inferred from homology"/>
<keyword evidence="7 9" id="KW-1133">Transmembrane helix</keyword>
<evidence type="ECO:0000313" key="12">
    <source>
        <dbReference type="EMBL" id="MFC0214177.1"/>
    </source>
</evidence>
<dbReference type="PANTHER" id="PTHR33695">
    <property type="entry name" value="LIPOPROTEIN SIGNAL PEPTIDASE"/>
    <property type="match status" value="1"/>
</dbReference>
<comment type="function">
    <text evidence="9 10">This protein specifically catalyzes the removal of signal peptides from prolipoproteins.</text>
</comment>
<feature type="transmembrane region" description="Helical" evidence="9">
    <location>
        <begin position="127"/>
        <end position="154"/>
    </location>
</feature>
<comment type="subcellular location">
    <subcellularLocation>
        <location evidence="9">Cell membrane</location>
        <topology evidence="9">Multi-pass membrane protein</topology>
    </subcellularLocation>
</comment>
<dbReference type="PANTHER" id="PTHR33695:SF1">
    <property type="entry name" value="LIPOPROTEIN SIGNAL PEPTIDASE"/>
    <property type="match status" value="1"/>
</dbReference>
<comment type="caution">
    <text evidence="9">Lacks conserved residue(s) required for the propagation of feature annotation.</text>
</comment>
<evidence type="ECO:0000313" key="13">
    <source>
        <dbReference type="Proteomes" id="UP001589776"/>
    </source>
</evidence>
<reference evidence="12 13" key="1">
    <citation type="submission" date="2024-09" db="EMBL/GenBank/DDBJ databases">
        <authorList>
            <person name="Sun Q."/>
            <person name="Mori K."/>
        </authorList>
    </citation>
    <scope>NUCLEOTIDE SEQUENCE [LARGE SCALE GENOMIC DNA]</scope>
    <source>
        <strain evidence="12 13">CCM 7759</strain>
    </source>
</reference>
<feature type="transmembrane region" description="Helical" evidence="9">
    <location>
        <begin position="58"/>
        <end position="75"/>
    </location>
</feature>
<feature type="transmembrane region" description="Helical" evidence="9">
    <location>
        <begin position="84"/>
        <end position="107"/>
    </location>
</feature>
<comment type="caution">
    <text evidence="12">The sequence shown here is derived from an EMBL/GenBank/DDBJ whole genome shotgun (WGS) entry which is preliminary data.</text>
</comment>
<evidence type="ECO:0000256" key="7">
    <source>
        <dbReference type="ARBA" id="ARBA00022989"/>
    </source>
</evidence>
<keyword evidence="6 9" id="KW-0378">Hydrolase</keyword>
<sequence>MKYYLYAIVIILVDQATKWLIKTNMTLGEAHSVIGNFFLLTSHRNKGAAFSILQGQRWLFLVITIAVVIGIIWYLQRMRQERRLLLCFALSLLLGGAVGNFIDRALYGEVVDFLQFNFEFDWFGKHIYYTYPIFNIADAAIVIGVALIFLEAILGARRDNKQRMAATQEHEQEQG</sequence>
<comment type="similarity">
    <text evidence="1 9 11">Belongs to the peptidase A8 family.</text>
</comment>
<name>A0ABV6DNG5_9BACL</name>
<evidence type="ECO:0000256" key="3">
    <source>
        <dbReference type="ARBA" id="ARBA00022670"/>
    </source>
</evidence>
<dbReference type="PRINTS" id="PR00781">
    <property type="entry name" value="LIPOSIGPTASE"/>
</dbReference>
<keyword evidence="4 9" id="KW-0812">Transmembrane</keyword>
<dbReference type="RefSeq" id="WP_377471529.1">
    <property type="nucleotide sequence ID" value="NZ_JBHLWN010000070.1"/>
</dbReference>
<dbReference type="NCBIfam" id="TIGR00077">
    <property type="entry name" value="lspA"/>
    <property type="match status" value="1"/>
</dbReference>
<evidence type="ECO:0000256" key="11">
    <source>
        <dbReference type="RuleBase" id="RU004181"/>
    </source>
</evidence>
<dbReference type="Pfam" id="PF01252">
    <property type="entry name" value="Peptidase_A8"/>
    <property type="match status" value="1"/>
</dbReference>
<dbReference type="GO" id="GO:0004190">
    <property type="term" value="F:aspartic-type endopeptidase activity"/>
    <property type="evidence" value="ECO:0007669"/>
    <property type="project" value="UniProtKB-EC"/>
</dbReference>
<protein>
    <recommendedName>
        <fullName evidence="9">Lipoprotein signal peptidase</fullName>
        <ecNumber evidence="9">3.4.23.36</ecNumber>
    </recommendedName>
    <alternativeName>
        <fullName evidence="9">Prolipoprotein signal peptidase</fullName>
    </alternativeName>
    <alternativeName>
        <fullName evidence="9">Signal peptidase II</fullName>
        <shortName evidence="9">SPase II</shortName>
    </alternativeName>
</protein>
<evidence type="ECO:0000256" key="5">
    <source>
        <dbReference type="ARBA" id="ARBA00022750"/>
    </source>
</evidence>
<keyword evidence="8 9" id="KW-0472">Membrane</keyword>
<dbReference type="PROSITE" id="PS00855">
    <property type="entry name" value="SPASE_II"/>
    <property type="match status" value="1"/>
</dbReference>